<evidence type="ECO:0000256" key="2">
    <source>
        <dbReference type="SAM" id="Phobius"/>
    </source>
</evidence>
<dbReference type="AlphaFoldDB" id="A0A1G2LDP7"/>
<proteinExistence type="predicted"/>
<keyword evidence="2" id="KW-0812">Transmembrane</keyword>
<name>A0A1G2LDP7_9BACT</name>
<evidence type="ECO:0000313" key="3">
    <source>
        <dbReference type="EMBL" id="OHA09664.1"/>
    </source>
</evidence>
<organism evidence="3 4">
    <name type="scientific">Candidatus Sungbacteria bacterium RIFCSPLOWO2_01_FULL_60_25</name>
    <dbReference type="NCBI Taxonomy" id="1802281"/>
    <lineage>
        <taxon>Bacteria</taxon>
        <taxon>Candidatus Sungiibacteriota</taxon>
    </lineage>
</organism>
<keyword evidence="2" id="KW-1133">Transmembrane helix</keyword>
<reference evidence="3 4" key="1">
    <citation type="journal article" date="2016" name="Nat. Commun.">
        <title>Thousands of microbial genomes shed light on interconnected biogeochemical processes in an aquifer system.</title>
        <authorList>
            <person name="Anantharaman K."/>
            <person name="Brown C.T."/>
            <person name="Hug L.A."/>
            <person name="Sharon I."/>
            <person name="Castelle C.J."/>
            <person name="Probst A.J."/>
            <person name="Thomas B.C."/>
            <person name="Singh A."/>
            <person name="Wilkins M.J."/>
            <person name="Karaoz U."/>
            <person name="Brodie E.L."/>
            <person name="Williams K.H."/>
            <person name="Hubbard S.S."/>
            <person name="Banfield J.F."/>
        </authorList>
    </citation>
    <scope>NUCLEOTIDE SEQUENCE [LARGE SCALE GENOMIC DNA]</scope>
</reference>
<feature type="transmembrane region" description="Helical" evidence="2">
    <location>
        <begin position="9"/>
        <end position="29"/>
    </location>
</feature>
<comment type="caution">
    <text evidence="3">The sequence shown here is derived from an EMBL/GenBank/DDBJ whole genome shotgun (WGS) entry which is preliminary data.</text>
</comment>
<feature type="region of interest" description="Disordered" evidence="1">
    <location>
        <begin position="39"/>
        <end position="78"/>
    </location>
</feature>
<evidence type="ECO:0000313" key="4">
    <source>
        <dbReference type="Proteomes" id="UP000178977"/>
    </source>
</evidence>
<accession>A0A1G2LDP7</accession>
<dbReference type="Proteomes" id="UP000178977">
    <property type="component" value="Unassembled WGS sequence"/>
</dbReference>
<keyword evidence="2" id="KW-0472">Membrane</keyword>
<dbReference type="EMBL" id="MHQT01000017">
    <property type="protein sequence ID" value="OHA09664.1"/>
    <property type="molecule type" value="Genomic_DNA"/>
</dbReference>
<gene>
    <name evidence="3" type="ORF">A3A44_02695</name>
</gene>
<dbReference type="STRING" id="1802281.A3A44_02695"/>
<evidence type="ECO:0000256" key="1">
    <source>
        <dbReference type="SAM" id="MobiDB-lite"/>
    </source>
</evidence>
<sequence length="233" mass="24883">MPPTQEKSVLIIGILAVAFILGVVLYVALTEDVASPLPPAAAPRGASSPVPNPIVDTPIAPEETLPPGSAGGAPPPPGWNTYRSARNGFFIRYPTRYFISNITEAPDGTFIRLNKTADRAKVNDLVLDRTAHLQFVALSNTAGLTLQGLAQIWGESQASSRFRTADSCRVKAIAGKSGLYCAFYAGVEHGGYRKNAFVSHAGRAYRFDVSSATNSDSIQRDFDAILSTLGWTN</sequence>
<protein>
    <recommendedName>
        <fullName evidence="5">PsbP C-terminal domain-containing protein</fullName>
    </recommendedName>
</protein>
<evidence type="ECO:0008006" key="5">
    <source>
        <dbReference type="Google" id="ProtNLM"/>
    </source>
</evidence>